<dbReference type="PROSITE" id="PS50977">
    <property type="entry name" value="HTH_TETR_2"/>
    <property type="match status" value="1"/>
</dbReference>
<accession>A0A4R5KHZ5</accession>
<sequence>MSPLNKQQLEQIRDERKEQIKQAALKVFATRGFAGTKTSTIASAAGISEGLIYRYFKSKDELFTEIVVELMEEAGKEIGHIQLSSQPPSDLIRTLTESMLEENNKYAFRLILQARKAEKVPEQVGHILERYAESNLIERLVPVIVKGQQAGQFFEGDPRQLLSWYFSVVNSLILQELGTEEYGMPSADVLMRILAR</sequence>
<feature type="DNA-binding region" description="H-T-H motif" evidence="4">
    <location>
        <begin position="37"/>
        <end position="56"/>
    </location>
</feature>
<dbReference type="InterPro" id="IPR050109">
    <property type="entry name" value="HTH-type_TetR-like_transc_reg"/>
</dbReference>
<evidence type="ECO:0000256" key="3">
    <source>
        <dbReference type="ARBA" id="ARBA00023163"/>
    </source>
</evidence>
<dbReference type="OrthoDB" id="2373640at2"/>
<keyword evidence="1" id="KW-0805">Transcription regulation</keyword>
<dbReference type="PRINTS" id="PR00455">
    <property type="entry name" value="HTHTETR"/>
</dbReference>
<keyword evidence="7" id="KW-1185">Reference proteome</keyword>
<name>A0A4R5KHZ5_9BACL</name>
<reference evidence="6 7" key="1">
    <citation type="submission" date="2019-03" db="EMBL/GenBank/DDBJ databases">
        <title>This is whole genome sequence of Paenibacillus sp MS74 strain.</title>
        <authorList>
            <person name="Trinh H.N."/>
        </authorList>
    </citation>
    <scope>NUCLEOTIDE SEQUENCE [LARGE SCALE GENOMIC DNA]</scope>
    <source>
        <strain evidence="6 7">MS74</strain>
    </source>
</reference>
<protein>
    <submittedName>
        <fullName evidence="6">TetR/AcrR family transcriptional regulator</fullName>
    </submittedName>
</protein>
<dbReference type="RefSeq" id="WP_133232239.1">
    <property type="nucleotide sequence ID" value="NZ_SMRT01000012.1"/>
</dbReference>
<dbReference type="GO" id="GO:0000976">
    <property type="term" value="F:transcription cis-regulatory region binding"/>
    <property type="evidence" value="ECO:0007669"/>
    <property type="project" value="TreeGrafter"/>
</dbReference>
<keyword evidence="3" id="KW-0804">Transcription</keyword>
<dbReference type="Pfam" id="PF00440">
    <property type="entry name" value="TetR_N"/>
    <property type="match status" value="1"/>
</dbReference>
<evidence type="ECO:0000256" key="1">
    <source>
        <dbReference type="ARBA" id="ARBA00023015"/>
    </source>
</evidence>
<evidence type="ECO:0000313" key="7">
    <source>
        <dbReference type="Proteomes" id="UP000295636"/>
    </source>
</evidence>
<comment type="caution">
    <text evidence="6">The sequence shown here is derived from an EMBL/GenBank/DDBJ whole genome shotgun (WGS) entry which is preliminary data.</text>
</comment>
<evidence type="ECO:0000256" key="2">
    <source>
        <dbReference type="ARBA" id="ARBA00023125"/>
    </source>
</evidence>
<organism evidence="6 7">
    <name type="scientific">Paenibacillus piri</name>
    <dbReference type="NCBI Taxonomy" id="2547395"/>
    <lineage>
        <taxon>Bacteria</taxon>
        <taxon>Bacillati</taxon>
        <taxon>Bacillota</taxon>
        <taxon>Bacilli</taxon>
        <taxon>Bacillales</taxon>
        <taxon>Paenibacillaceae</taxon>
        <taxon>Paenibacillus</taxon>
    </lineage>
</organism>
<proteinExistence type="predicted"/>
<feature type="domain" description="HTH tetR-type" evidence="5">
    <location>
        <begin position="14"/>
        <end position="74"/>
    </location>
</feature>
<evidence type="ECO:0000256" key="4">
    <source>
        <dbReference type="PROSITE-ProRule" id="PRU00335"/>
    </source>
</evidence>
<dbReference type="InterPro" id="IPR001647">
    <property type="entry name" value="HTH_TetR"/>
</dbReference>
<dbReference type="PANTHER" id="PTHR30055:SF234">
    <property type="entry name" value="HTH-TYPE TRANSCRIPTIONAL REGULATOR BETI"/>
    <property type="match status" value="1"/>
</dbReference>
<dbReference type="EMBL" id="SMRT01000012">
    <property type="protein sequence ID" value="TDF94692.1"/>
    <property type="molecule type" value="Genomic_DNA"/>
</dbReference>
<dbReference type="GO" id="GO:0003700">
    <property type="term" value="F:DNA-binding transcription factor activity"/>
    <property type="evidence" value="ECO:0007669"/>
    <property type="project" value="TreeGrafter"/>
</dbReference>
<dbReference type="Proteomes" id="UP000295636">
    <property type="component" value="Unassembled WGS sequence"/>
</dbReference>
<keyword evidence="2 4" id="KW-0238">DNA-binding</keyword>
<dbReference type="InterPro" id="IPR009057">
    <property type="entry name" value="Homeodomain-like_sf"/>
</dbReference>
<dbReference type="SUPFAM" id="SSF46689">
    <property type="entry name" value="Homeodomain-like"/>
    <property type="match status" value="1"/>
</dbReference>
<evidence type="ECO:0000259" key="5">
    <source>
        <dbReference type="PROSITE" id="PS50977"/>
    </source>
</evidence>
<dbReference type="Gene3D" id="1.10.357.10">
    <property type="entry name" value="Tetracycline Repressor, domain 2"/>
    <property type="match status" value="1"/>
</dbReference>
<dbReference type="PANTHER" id="PTHR30055">
    <property type="entry name" value="HTH-TYPE TRANSCRIPTIONAL REGULATOR RUTR"/>
    <property type="match status" value="1"/>
</dbReference>
<dbReference type="AlphaFoldDB" id="A0A4R5KHZ5"/>
<evidence type="ECO:0000313" key="6">
    <source>
        <dbReference type="EMBL" id="TDF94692.1"/>
    </source>
</evidence>
<gene>
    <name evidence="6" type="ORF">E1757_22280</name>
</gene>